<dbReference type="PANTHER" id="PTHR46558">
    <property type="entry name" value="TRACRIPTIONAL REGULATORY PROTEIN-RELATED-RELATED"/>
    <property type="match status" value="1"/>
</dbReference>
<dbReference type="InterPro" id="IPR010982">
    <property type="entry name" value="Lambda_DNA-bd_dom_sf"/>
</dbReference>
<dbReference type="InterPro" id="IPR001387">
    <property type="entry name" value="Cro/C1-type_HTH"/>
</dbReference>
<dbReference type="GO" id="GO:0003677">
    <property type="term" value="F:DNA binding"/>
    <property type="evidence" value="ECO:0007669"/>
    <property type="project" value="UniProtKB-KW"/>
</dbReference>
<feature type="domain" description="HTH cro/C1-type" evidence="2">
    <location>
        <begin position="5"/>
        <end position="59"/>
    </location>
</feature>
<reference evidence="3 4" key="1">
    <citation type="journal article" date="2015" name="Genome Announc.">
        <title>Expanding the biotechnology potential of lactobacilli through comparative genomics of 213 strains and associated genera.</title>
        <authorList>
            <person name="Sun Z."/>
            <person name="Harris H.M."/>
            <person name="McCann A."/>
            <person name="Guo C."/>
            <person name="Argimon S."/>
            <person name="Zhang W."/>
            <person name="Yang X."/>
            <person name="Jeffery I.B."/>
            <person name="Cooney J.C."/>
            <person name="Kagawa T.F."/>
            <person name="Liu W."/>
            <person name="Song Y."/>
            <person name="Salvetti E."/>
            <person name="Wrobel A."/>
            <person name="Rasinkangas P."/>
            <person name="Parkhill J."/>
            <person name="Rea M.C."/>
            <person name="O'Sullivan O."/>
            <person name="Ritari J."/>
            <person name="Douillard F.P."/>
            <person name="Paul Ross R."/>
            <person name="Yang R."/>
            <person name="Briner A.E."/>
            <person name="Felis G.E."/>
            <person name="de Vos W.M."/>
            <person name="Barrangou R."/>
            <person name="Klaenhammer T.R."/>
            <person name="Caufield P.W."/>
            <person name="Cui Y."/>
            <person name="Zhang H."/>
            <person name="O'Toole P.W."/>
        </authorList>
    </citation>
    <scope>NUCLEOTIDE SEQUENCE [LARGE SCALE GENOMIC DNA]</scope>
    <source>
        <strain evidence="3 4">DSM 20605</strain>
    </source>
</reference>
<dbReference type="PATRIC" id="fig|1133569.4.peg.1479"/>
<dbReference type="Gene3D" id="1.10.260.40">
    <property type="entry name" value="lambda repressor-like DNA-binding domains"/>
    <property type="match status" value="1"/>
</dbReference>
<comment type="caution">
    <text evidence="3">The sequence shown here is derived from an EMBL/GenBank/DDBJ whole genome shotgun (WGS) entry which is preliminary data.</text>
</comment>
<dbReference type="STRING" id="1133569.FD21_GL001343"/>
<dbReference type="RefSeq" id="WP_010579905.1">
    <property type="nucleotide sequence ID" value="NZ_AHYZ01000044.1"/>
</dbReference>
<dbReference type="SUPFAM" id="SSF47413">
    <property type="entry name" value="lambda repressor-like DNA-binding domains"/>
    <property type="match status" value="1"/>
</dbReference>
<dbReference type="Proteomes" id="UP000051576">
    <property type="component" value="Unassembled WGS sequence"/>
</dbReference>
<name>A0A0R2CCF9_9LACO</name>
<dbReference type="PANTHER" id="PTHR46558:SF3">
    <property type="entry name" value="TRANSCRIPTIONAL REGULATOR"/>
    <property type="match status" value="1"/>
</dbReference>
<evidence type="ECO:0000313" key="3">
    <source>
        <dbReference type="EMBL" id="KRM89487.1"/>
    </source>
</evidence>
<dbReference type="CDD" id="cd00093">
    <property type="entry name" value="HTH_XRE"/>
    <property type="match status" value="1"/>
</dbReference>
<keyword evidence="1" id="KW-0238">DNA-binding</keyword>
<dbReference type="Pfam" id="PF01381">
    <property type="entry name" value="HTH_3"/>
    <property type="match status" value="1"/>
</dbReference>
<dbReference type="OrthoDB" id="6386941at2"/>
<sequence>MLNRVKLFRIEKNLSQKKLAELVGVTRQTIGLIEKGQYNPTLHLCLQICYQLDKTLDQVFWIDQSEARKVEKS</sequence>
<gene>
    <name evidence="3" type="ORF">FD21_GL001343</name>
</gene>
<protein>
    <recommendedName>
        <fullName evidence="2">HTH cro/C1-type domain-containing protein</fullName>
    </recommendedName>
</protein>
<dbReference type="AlphaFoldDB" id="A0A0R2CCF9"/>
<dbReference type="EMBL" id="AYYX01000004">
    <property type="protein sequence ID" value="KRM89487.1"/>
    <property type="molecule type" value="Genomic_DNA"/>
</dbReference>
<evidence type="ECO:0000259" key="2">
    <source>
        <dbReference type="PROSITE" id="PS50943"/>
    </source>
</evidence>
<evidence type="ECO:0000313" key="4">
    <source>
        <dbReference type="Proteomes" id="UP000051576"/>
    </source>
</evidence>
<dbReference type="PROSITE" id="PS50943">
    <property type="entry name" value="HTH_CROC1"/>
    <property type="match status" value="1"/>
</dbReference>
<accession>A0A0R2CCF9</accession>
<evidence type="ECO:0000256" key="1">
    <source>
        <dbReference type="ARBA" id="ARBA00023125"/>
    </source>
</evidence>
<dbReference type="SMART" id="SM00530">
    <property type="entry name" value="HTH_XRE"/>
    <property type="match status" value="1"/>
</dbReference>
<dbReference type="eggNOG" id="COG1476">
    <property type="taxonomic scope" value="Bacteria"/>
</dbReference>
<organism evidence="3 4">
    <name type="scientific">Liquorilactobacillus vini DSM 20605</name>
    <dbReference type="NCBI Taxonomy" id="1133569"/>
    <lineage>
        <taxon>Bacteria</taxon>
        <taxon>Bacillati</taxon>
        <taxon>Bacillota</taxon>
        <taxon>Bacilli</taxon>
        <taxon>Lactobacillales</taxon>
        <taxon>Lactobacillaceae</taxon>
        <taxon>Liquorilactobacillus</taxon>
    </lineage>
</organism>
<proteinExistence type="predicted"/>
<keyword evidence="4" id="KW-1185">Reference proteome</keyword>